<protein>
    <submittedName>
        <fullName evidence="6">DUF4139 domain-containing protein</fullName>
    </submittedName>
</protein>
<dbReference type="PANTHER" id="PTHR31005">
    <property type="entry name" value="DUF4139 DOMAIN-CONTAINING PROTEIN"/>
    <property type="match status" value="1"/>
</dbReference>
<feature type="domain" description="DUF4139" evidence="3">
    <location>
        <begin position="226"/>
        <end position="588"/>
    </location>
</feature>
<reference evidence="6" key="1">
    <citation type="submission" date="2022-11" db="UniProtKB">
        <authorList>
            <consortium name="WormBaseParasite"/>
        </authorList>
    </citation>
    <scope>IDENTIFICATION</scope>
</reference>
<evidence type="ECO:0000259" key="4">
    <source>
        <dbReference type="Pfam" id="PF13600"/>
    </source>
</evidence>
<evidence type="ECO:0000256" key="2">
    <source>
        <dbReference type="SAM" id="MobiDB-lite"/>
    </source>
</evidence>
<evidence type="ECO:0000313" key="5">
    <source>
        <dbReference type="Proteomes" id="UP000887565"/>
    </source>
</evidence>
<feature type="compositionally biased region" description="Polar residues" evidence="2">
    <location>
        <begin position="122"/>
        <end position="139"/>
    </location>
</feature>
<dbReference type="PANTHER" id="PTHR31005:SF8">
    <property type="entry name" value="DUF4139 DOMAIN-CONTAINING PROTEIN"/>
    <property type="match status" value="1"/>
</dbReference>
<sequence length="598" mass="67612">MFIFAANDLPTDRVVVYSDRAEVCKKIKLQLQAGNSEVQVENLSKYVINDSIRVEGQGSDKACILEVKFHDKVVKKDESLHEKEKQLNEECKRLKEQKREVEQQIERLTKQRTVLDGLAKQLGTTNNSPNDGESDVENSAKNNGSYHFLSSGLKALEKLDSFLEYYESKTASIDADAVKLERKLEKLNEEIEVVLKNLGNTCCRWNNTVKIVTVMVNAEEACSVVLDLIYVVQRVRWTPSYSVRVQIVEETIKLSYFGSIRQNTGEDWNNVKLTLSTAQPQIGGEIPQLKTTKISFYKPAQQIMLKKKRVGRSGMRGAMAFAKSISAEVEEEALDMDASMEMPVALAKENVTSSSFEIVNRTSIPSDNADHKHIIRQVRTDAIIRQVKTVAKLGHKIDANMELIHKVTIAIIDLKPKFEYRTVPCKSTYAYLVAKMINESVYTLLAGQAAVFVASNFVANTALKPVNVGERFEISLGVDPSIKVEYTAPRKFNEEYGLLSRSNVVTNEQRIHLHNTKTKMVAVSIVEPLPMSTDEKLKVTLLEPTNNTKIEKGCKASLNKQNNVEWVLTMQPNEKRTLIMKYQVDYPKTESLEYKEEM</sequence>
<evidence type="ECO:0000256" key="1">
    <source>
        <dbReference type="SAM" id="Coils"/>
    </source>
</evidence>
<dbReference type="OMA" id="WEPTYEL"/>
<keyword evidence="1" id="KW-0175">Coiled coil</keyword>
<evidence type="ECO:0000259" key="3">
    <source>
        <dbReference type="Pfam" id="PF13598"/>
    </source>
</evidence>
<name>A0A915KZE7_ROMCU</name>
<dbReference type="Pfam" id="PF13598">
    <property type="entry name" value="DUF4139"/>
    <property type="match status" value="1"/>
</dbReference>
<feature type="region of interest" description="Disordered" evidence="2">
    <location>
        <begin position="120"/>
        <end position="139"/>
    </location>
</feature>
<dbReference type="Proteomes" id="UP000887565">
    <property type="component" value="Unplaced"/>
</dbReference>
<dbReference type="NCBIfam" id="TIGR02231">
    <property type="entry name" value="mucoidy inhibitor MuiA family protein"/>
    <property type="match status" value="2"/>
</dbReference>
<dbReference type="InterPro" id="IPR011935">
    <property type="entry name" value="CHP02231"/>
</dbReference>
<dbReference type="WBParaSite" id="nRc.2.0.1.t42887-RA">
    <property type="protein sequence ID" value="nRc.2.0.1.t42887-RA"/>
    <property type="gene ID" value="nRc.2.0.1.g42887"/>
</dbReference>
<keyword evidence="5" id="KW-1185">Reference proteome</keyword>
<dbReference type="Pfam" id="PF13600">
    <property type="entry name" value="DUF4140"/>
    <property type="match status" value="1"/>
</dbReference>
<feature type="domain" description="DUF4140" evidence="4">
    <location>
        <begin position="14"/>
        <end position="115"/>
    </location>
</feature>
<feature type="coiled-coil region" evidence="1">
    <location>
        <begin position="170"/>
        <end position="197"/>
    </location>
</feature>
<dbReference type="AlphaFoldDB" id="A0A915KZE7"/>
<feature type="coiled-coil region" evidence="1">
    <location>
        <begin position="77"/>
        <end position="118"/>
    </location>
</feature>
<dbReference type="InterPro" id="IPR025554">
    <property type="entry name" value="DUF4140"/>
</dbReference>
<dbReference type="InterPro" id="IPR037291">
    <property type="entry name" value="DUF4139"/>
</dbReference>
<evidence type="ECO:0000313" key="6">
    <source>
        <dbReference type="WBParaSite" id="nRc.2.0.1.t42887-RA"/>
    </source>
</evidence>
<accession>A0A915KZE7</accession>
<proteinExistence type="predicted"/>
<organism evidence="5 6">
    <name type="scientific">Romanomermis culicivorax</name>
    <name type="common">Nematode worm</name>
    <dbReference type="NCBI Taxonomy" id="13658"/>
    <lineage>
        <taxon>Eukaryota</taxon>
        <taxon>Metazoa</taxon>
        <taxon>Ecdysozoa</taxon>
        <taxon>Nematoda</taxon>
        <taxon>Enoplea</taxon>
        <taxon>Dorylaimia</taxon>
        <taxon>Mermithida</taxon>
        <taxon>Mermithoidea</taxon>
        <taxon>Mermithidae</taxon>
        <taxon>Romanomermis</taxon>
    </lineage>
</organism>